<proteinExistence type="predicted"/>
<dbReference type="OMA" id="YASNTCI"/>
<dbReference type="SUPFAM" id="SSF55797">
    <property type="entry name" value="PR-1-like"/>
    <property type="match status" value="1"/>
</dbReference>
<reference evidence="5" key="1">
    <citation type="submission" date="2025-08" db="UniProtKB">
        <authorList>
            <consortium name="RefSeq"/>
        </authorList>
    </citation>
    <scope>IDENTIFICATION</scope>
    <source>
        <strain evidence="5">15085-1641.00</strain>
        <tissue evidence="5">Whole body</tissue>
    </source>
</reference>
<gene>
    <name evidence="5" type="primary">LOC111595580</name>
</gene>
<dbReference type="OrthoDB" id="337038at2759"/>
<dbReference type="PROSITE" id="PS01009">
    <property type="entry name" value="CRISP_1"/>
    <property type="match status" value="1"/>
</dbReference>
<dbReference type="PANTHER" id="PTHR10334">
    <property type="entry name" value="CYSTEINE-RICH SECRETORY PROTEIN-RELATED"/>
    <property type="match status" value="1"/>
</dbReference>
<dbReference type="InterPro" id="IPR002413">
    <property type="entry name" value="V5_allergen-like"/>
</dbReference>
<dbReference type="CDD" id="cd05382">
    <property type="entry name" value="CAP_GAPR1-like"/>
    <property type="match status" value="1"/>
</dbReference>
<feature type="domain" description="SCP" evidence="3">
    <location>
        <begin position="5"/>
        <end position="135"/>
    </location>
</feature>
<dbReference type="KEGG" id="dhe:111595580"/>
<dbReference type="InterPro" id="IPR035940">
    <property type="entry name" value="CAP_sf"/>
</dbReference>
<evidence type="ECO:0000313" key="4">
    <source>
        <dbReference type="Proteomes" id="UP000504633"/>
    </source>
</evidence>
<dbReference type="InterPro" id="IPR018244">
    <property type="entry name" value="Allrgn_V5/Tpx1_CS"/>
</dbReference>
<keyword evidence="4" id="KW-1185">Reference proteome</keyword>
<keyword evidence="2" id="KW-0964">Secreted</keyword>
<dbReference type="InterPro" id="IPR014044">
    <property type="entry name" value="CAP_dom"/>
</dbReference>
<dbReference type="PRINTS" id="PR00837">
    <property type="entry name" value="V5TPXLIKE"/>
</dbReference>
<protein>
    <submittedName>
        <fullName evidence="5">Golgi-associated plant pathogenesis-related protein 1</fullName>
    </submittedName>
</protein>
<dbReference type="InterPro" id="IPR034113">
    <property type="entry name" value="SCP_GAPR1-like"/>
</dbReference>
<evidence type="ECO:0000256" key="1">
    <source>
        <dbReference type="ARBA" id="ARBA00004613"/>
    </source>
</evidence>
<dbReference type="Proteomes" id="UP000504633">
    <property type="component" value="Unplaced"/>
</dbReference>
<organism evidence="4 5">
    <name type="scientific">Drosophila hydei</name>
    <name type="common">Fruit fly</name>
    <dbReference type="NCBI Taxonomy" id="7224"/>
    <lineage>
        <taxon>Eukaryota</taxon>
        <taxon>Metazoa</taxon>
        <taxon>Ecdysozoa</taxon>
        <taxon>Arthropoda</taxon>
        <taxon>Hexapoda</taxon>
        <taxon>Insecta</taxon>
        <taxon>Pterygota</taxon>
        <taxon>Neoptera</taxon>
        <taxon>Endopterygota</taxon>
        <taxon>Diptera</taxon>
        <taxon>Brachycera</taxon>
        <taxon>Muscomorpha</taxon>
        <taxon>Ephydroidea</taxon>
        <taxon>Drosophilidae</taxon>
        <taxon>Drosophila</taxon>
    </lineage>
</organism>
<dbReference type="Gene3D" id="3.40.33.10">
    <property type="entry name" value="CAP"/>
    <property type="match status" value="1"/>
</dbReference>
<dbReference type="SMART" id="SM00198">
    <property type="entry name" value="SCP"/>
    <property type="match status" value="1"/>
</dbReference>
<dbReference type="GeneID" id="111595580"/>
<dbReference type="PROSITE" id="PS01010">
    <property type="entry name" value="CRISP_2"/>
    <property type="match status" value="1"/>
</dbReference>
<name>A0A6J1LDV8_DROHY</name>
<sequence length="145" mass="16516">MSFGAFECEVLEAHNQYRARHGAPPLQLDENLCRVSTQWAQHLLNTNSFQHRQNNKYGENLYMASGGNLGGADAVKSWYDEIKDYNFNYPTFQSSTGHFTQVVWKSSKLLGVGIARRGNTVYIVCNYDPPGNFMNNFRENVLRGN</sequence>
<comment type="subcellular location">
    <subcellularLocation>
        <location evidence="1">Secreted</location>
    </subcellularLocation>
</comment>
<dbReference type="GO" id="GO:0005576">
    <property type="term" value="C:extracellular region"/>
    <property type="evidence" value="ECO:0007669"/>
    <property type="project" value="UniProtKB-SubCell"/>
</dbReference>
<dbReference type="FunFam" id="3.40.33.10:FF:000010">
    <property type="entry name" value="Predicted protein"/>
    <property type="match status" value="1"/>
</dbReference>
<evidence type="ECO:0000313" key="5">
    <source>
        <dbReference type="RefSeq" id="XP_023165154.1"/>
    </source>
</evidence>
<dbReference type="Pfam" id="PF00188">
    <property type="entry name" value="CAP"/>
    <property type="match status" value="1"/>
</dbReference>
<dbReference type="AlphaFoldDB" id="A0A6J1LDV8"/>
<dbReference type="InterPro" id="IPR001283">
    <property type="entry name" value="CRISP-related"/>
</dbReference>
<evidence type="ECO:0000256" key="2">
    <source>
        <dbReference type="ARBA" id="ARBA00022525"/>
    </source>
</evidence>
<accession>A0A6J1LDV8</accession>
<dbReference type="RefSeq" id="XP_023165154.1">
    <property type="nucleotide sequence ID" value="XM_023309386.2"/>
</dbReference>
<dbReference type="PRINTS" id="PR00838">
    <property type="entry name" value="V5ALLERGEN"/>
</dbReference>
<evidence type="ECO:0000259" key="3">
    <source>
        <dbReference type="SMART" id="SM00198"/>
    </source>
</evidence>